<keyword evidence="3" id="KW-1185">Reference proteome</keyword>
<dbReference type="STRING" id="2018661.A0A2A2KG30"/>
<dbReference type="GO" id="GO:0005886">
    <property type="term" value="C:plasma membrane"/>
    <property type="evidence" value="ECO:0007669"/>
    <property type="project" value="TreeGrafter"/>
</dbReference>
<dbReference type="Pfam" id="PF00595">
    <property type="entry name" value="PDZ"/>
    <property type="match status" value="2"/>
</dbReference>
<evidence type="ECO:0000259" key="1">
    <source>
        <dbReference type="PROSITE" id="PS50106"/>
    </source>
</evidence>
<dbReference type="PANTHER" id="PTHR13865:SF28">
    <property type="entry name" value="POLYCHAETOID, ISOFORM O"/>
    <property type="match status" value="1"/>
</dbReference>
<dbReference type="GO" id="GO:0098609">
    <property type="term" value="P:cell-cell adhesion"/>
    <property type="evidence" value="ECO:0007669"/>
    <property type="project" value="TreeGrafter"/>
</dbReference>
<dbReference type="PROSITE" id="PS50106">
    <property type="entry name" value="PDZ"/>
    <property type="match status" value="2"/>
</dbReference>
<gene>
    <name evidence="2" type="ORF">WR25_07192</name>
</gene>
<dbReference type="GO" id="GO:0005923">
    <property type="term" value="C:bicellular tight junction"/>
    <property type="evidence" value="ECO:0007669"/>
    <property type="project" value="TreeGrafter"/>
</dbReference>
<organism evidence="2 3">
    <name type="scientific">Diploscapter pachys</name>
    <dbReference type="NCBI Taxonomy" id="2018661"/>
    <lineage>
        <taxon>Eukaryota</taxon>
        <taxon>Metazoa</taxon>
        <taxon>Ecdysozoa</taxon>
        <taxon>Nematoda</taxon>
        <taxon>Chromadorea</taxon>
        <taxon>Rhabditida</taxon>
        <taxon>Rhabditina</taxon>
        <taxon>Rhabditomorpha</taxon>
        <taxon>Rhabditoidea</taxon>
        <taxon>Rhabditidae</taxon>
        <taxon>Diploscapter</taxon>
    </lineage>
</organism>
<dbReference type="PANTHER" id="PTHR13865">
    <property type="entry name" value="TIGHT JUNCTION PROTEIN"/>
    <property type="match status" value="1"/>
</dbReference>
<feature type="domain" description="PDZ" evidence="1">
    <location>
        <begin position="189"/>
        <end position="268"/>
    </location>
</feature>
<comment type="caution">
    <text evidence="2">The sequence shown here is derived from an EMBL/GenBank/DDBJ whole genome shotgun (WGS) entry which is preliminary data.</text>
</comment>
<proteinExistence type="predicted"/>
<dbReference type="EMBL" id="LIAE01008695">
    <property type="protein sequence ID" value="PAV72803.1"/>
    <property type="molecule type" value="Genomic_DNA"/>
</dbReference>
<name>A0A2A2KG30_9BILA</name>
<dbReference type="Proteomes" id="UP000218231">
    <property type="component" value="Unassembled WGS sequence"/>
</dbReference>
<protein>
    <recommendedName>
        <fullName evidence="1">PDZ domain-containing protein</fullName>
    </recommendedName>
</protein>
<dbReference type="CDD" id="cd06728">
    <property type="entry name" value="PDZ2_ZO1-like_ds"/>
    <property type="match status" value="1"/>
</dbReference>
<dbReference type="SUPFAM" id="SSF50156">
    <property type="entry name" value="PDZ domain-like"/>
    <property type="match status" value="2"/>
</dbReference>
<evidence type="ECO:0000313" key="2">
    <source>
        <dbReference type="EMBL" id="PAV72803.1"/>
    </source>
</evidence>
<accession>A0A2A2KG30</accession>
<feature type="domain" description="PDZ" evidence="1">
    <location>
        <begin position="12"/>
        <end position="90"/>
    </location>
</feature>
<dbReference type="OrthoDB" id="418634at2759"/>
<dbReference type="SMART" id="SM00228">
    <property type="entry name" value="PDZ"/>
    <property type="match status" value="2"/>
</dbReference>
<dbReference type="AlphaFoldDB" id="A0A2A2KG30"/>
<dbReference type="InterPro" id="IPR001478">
    <property type="entry name" value="PDZ"/>
</dbReference>
<sequence>MPIMEFEQRTLKFTLTKSRKKDDFGIVVGCKFYIKEIRNQKLAEKDPGLREGDAVLRINGQSLEGATLEDVNKWLERSREKLCLVIQRDVRRGASRWPSENTVYERVGSVSATPRHSPTPLLHQPIATRPSHEYINSPRWRSESADERRVSSPALSAHNAVTSSTTSHPLEYEYYNRQTQRVADQSIRTVNFRKVGGSVGVRVIGGNQVGIFVSAVAGDSPAALHGVCCGDRILEVNGRSMQGVTREAAVQLLLSLEDRISLRLRHDRNEFEHVRNNQLGDHFFIRYTFLYLYSKNCIFHCFDTSKG</sequence>
<dbReference type="GO" id="GO:0045216">
    <property type="term" value="P:cell-cell junction organization"/>
    <property type="evidence" value="ECO:0007669"/>
    <property type="project" value="TreeGrafter"/>
</dbReference>
<evidence type="ECO:0000313" key="3">
    <source>
        <dbReference type="Proteomes" id="UP000218231"/>
    </source>
</evidence>
<dbReference type="Gene3D" id="2.30.42.10">
    <property type="match status" value="2"/>
</dbReference>
<dbReference type="GO" id="GO:0150105">
    <property type="term" value="P:protein localization to cell-cell junction"/>
    <property type="evidence" value="ECO:0007669"/>
    <property type="project" value="TreeGrafter"/>
</dbReference>
<dbReference type="InterPro" id="IPR036034">
    <property type="entry name" value="PDZ_sf"/>
</dbReference>
<dbReference type="GO" id="GO:0050839">
    <property type="term" value="F:cell adhesion molecule binding"/>
    <property type="evidence" value="ECO:0007669"/>
    <property type="project" value="TreeGrafter"/>
</dbReference>
<reference evidence="2 3" key="1">
    <citation type="journal article" date="2017" name="Curr. Biol.">
        <title>Genome architecture and evolution of a unichromosomal asexual nematode.</title>
        <authorList>
            <person name="Fradin H."/>
            <person name="Zegar C."/>
            <person name="Gutwein M."/>
            <person name="Lucas J."/>
            <person name="Kovtun M."/>
            <person name="Corcoran D."/>
            <person name="Baugh L.R."/>
            <person name="Kiontke K."/>
            <person name="Gunsalus K."/>
            <person name="Fitch D.H."/>
            <person name="Piano F."/>
        </authorList>
    </citation>
    <scope>NUCLEOTIDE SEQUENCE [LARGE SCALE GENOMIC DNA]</scope>
    <source>
        <strain evidence="2">PF1309</strain>
    </source>
</reference>